<evidence type="ECO:0000313" key="2">
    <source>
        <dbReference type="EMBL" id="CAB4727561.1"/>
    </source>
</evidence>
<dbReference type="EMBL" id="CAFAAV010000365">
    <property type="protein sequence ID" value="CAB4836083.1"/>
    <property type="molecule type" value="Genomic_DNA"/>
</dbReference>
<dbReference type="EMBL" id="CAESGF010000014">
    <property type="protein sequence ID" value="CAB4364505.1"/>
    <property type="molecule type" value="Genomic_DNA"/>
</dbReference>
<dbReference type="InterPro" id="IPR014487">
    <property type="entry name" value="DUF3151"/>
</dbReference>
<dbReference type="EMBL" id="CAFBMT010000012">
    <property type="protein sequence ID" value="CAB4940610.1"/>
    <property type="molecule type" value="Genomic_DNA"/>
</dbReference>
<evidence type="ECO:0000313" key="3">
    <source>
        <dbReference type="EMBL" id="CAB4836083.1"/>
    </source>
</evidence>
<organism evidence="2">
    <name type="scientific">freshwater metagenome</name>
    <dbReference type="NCBI Taxonomy" id="449393"/>
    <lineage>
        <taxon>unclassified sequences</taxon>
        <taxon>metagenomes</taxon>
        <taxon>ecological metagenomes</taxon>
    </lineage>
</organism>
<protein>
    <submittedName>
        <fullName evidence="2">Unannotated protein</fullName>
    </submittedName>
</protein>
<dbReference type="Pfam" id="PF11349">
    <property type="entry name" value="DUF3151"/>
    <property type="match status" value="1"/>
</dbReference>
<dbReference type="EMBL" id="CAEZYF010000011">
    <property type="protein sequence ID" value="CAB4727561.1"/>
    <property type="molecule type" value="Genomic_DNA"/>
</dbReference>
<name>A0A6J6RYI6_9ZZZZ</name>
<reference evidence="2" key="1">
    <citation type="submission" date="2020-05" db="EMBL/GenBank/DDBJ databases">
        <authorList>
            <person name="Chiriac C."/>
            <person name="Salcher M."/>
            <person name="Ghai R."/>
            <person name="Kavagutti S V."/>
        </authorList>
    </citation>
    <scope>NUCLEOTIDE SEQUENCE</scope>
</reference>
<sequence length="120" mass="13133">MRHALAQLRDLTELESKRAAAAVVAANPRSLLAWCALGDHATDTVERYAAYRVGYHRGLDTLRASGWRGSGYVRWADEPNRGFLGCLRGLKAMAEVIGETDEVERIGVFLFQLDPTGSAA</sequence>
<gene>
    <name evidence="2" type="ORF">UFOPK2656_01884</name>
    <name evidence="3" type="ORF">UFOPK3099_02997</name>
    <name evidence="4" type="ORF">UFOPK3267_02262</name>
    <name evidence="5" type="ORF">UFOPK3651_02140</name>
    <name evidence="1" type="ORF">UFOPK4189_02266</name>
</gene>
<dbReference type="AlphaFoldDB" id="A0A6J6RYI6"/>
<dbReference type="EMBL" id="CAFBIY010000150">
    <property type="protein sequence ID" value="CAB4852742.1"/>
    <property type="molecule type" value="Genomic_DNA"/>
</dbReference>
<proteinExistence type="predicted"/>
<evidence type="ECO:0000313" key="5">
    <source>
        <dbReference type="EMBL" id="CAB4940610.1"/>
    </source>
</evidence>
<evidence type="ECO:0000313" key="1">
    <source>
        <dbReference type="EMBL" id="CAB4364505.1"/>
    </source>
</evidence>
<evidence type="ECO:0000313" key="4">
    <source>
        <dbReference type="EMBL" id="CAB4852742.1"/>
    </source>
</evidence>
<accession>A0A6J6RYI6</accession>